<feature type="transmembrane region" description="Helical" evidence="2">
    <location>
        <begin position="127"/>
        <end position="148"/>
    </location>
</feature>
<evidence type="ECO:0000313" key="3">
    <source>
        <dbReference type="EMBL" id="KAH7281108.1"/>
    </source>
</evidence>
<name>A0A8T2QBW9_CERRI</name>
<dbReference type="Proteomes" id="UP000825935">
    <property type="component" value="Chromosome 36"/>
</dbReference>
<gene>
    <name evidence="3" type="ORF">KP509_36G030300</name>
</gene>
<evidence type="ECO:0000256" key="2">
    <source>
        <dbReference type="SAM" id="Phobius"/>
    </source>
</evidence>
<protein>
    <submittedName>
        <fullName evidence="3">Uncharacterized protein</fullName>
    </submittedName>
</protein>
<dbReference type="EMBL" id="CM035441">
    <property type="protein sequence ID" value="KAH7281108.1"/>
    <property type="molecule type" value="Genomic_DNA"/>
</dbReference>
<keyword evidence="2" id="KW-1133">Transmembrane helix</keyword>
<evidence type="ECO:0000313" key="4">
    <source>
        <dbReference type="Proteomes" id="UP000825935"/>
    </source>
</evidence>
<proteinExistence type="predicted"/>
<comment type="caution">
    <text evidence="3">The sequence shown here is derived from an EMBL/GenBank/DDBJ whole genome shotgun (WGS) entry which is preliminary data.</text>
</comment>
<dbReference type="OrthoDB" id="10511678at2759"/>
<accession>A0A8T2QBW9</accession>
<keyword evidence="4" id="KW-1185">Reference proteome</keyword>
<organism evidence="3 4">
    <name type="scientific">Ceratopteris richardii</name>
    <name type="common">Triangle waterfern</name>
    <dbReference type="NCBI Taxonomy" id="49495"/>
    <lineage>
        <taxon>Eukaryota</taxon>
        <taxon>Viridiplantae</taxon>
        <taxon>Streptophyta</taxon>
        <taxon>Embryophyta</taxon>
        <taxon>Tracheophyta</taxon>
        <taxon>Polypodiopsida</taxon>
        <taxon>Polypodiidae</taxon>
        <taxon>Polypodiales</taxon>
        <taxon>Pteridineae</taxon>
        <taxon>Pteridaceae</taxon>
        <taxon>Parkerioideae</taxon>
        <taxon>Ceratopteris</taxon>
    </lineage>
</organism>
<feature type="compositionally biased region" description="Low complexity" evidence="1">
    <location>
        <begin position="63"/>
        <end position="80"/>
    </location>
</feature>
<evidence type="ECO:0000256" key="1">
    <source>
        <dbReference type="SAM" id="MobiDB-lite"/>
    </source>
</evidence>
<feature type="region of interest" description="Disordered" evidence="1">
    <location>
        <begin position="31"/>
        <end position="116"/>
    </location>
</feature>
<reference evidence="3" key="1">
    <citation type="submission" date="2021-08" db="EMBL/GenBank/DDBJ databases">
        <title>WGS assembly of Ceratopteris richardii.</title>
        <authorList>
            <person name="Marchant D.B."/>
            <person name="Chen G."/>
            <person name="Jenkins J."/>
            <person name="Shu S."/>
            <person name="Leebens-Mack J."/>
            <person name="Grimwood J."/>
            <person name="Schmutz J."/>
            <person name="Soltis P."/>
            <person name="Soltis D."/>
            <person name="Chen Z.-H."/>
        </authorList>
    </citation>
    <scope>NUCLEOTIDE SEQUENCE</scope>
    <source>
        <strain evidence="3">Whitten #5841</strain>
        <tissue evidence="3">Leaf</tissue>
    </source>
</reference>
<keyword evidence="2" id="KW-0472">Membrane</keyword>
<keyword evidence="2" id="KW-0812">Transmembrane</keyword>
<sequence length="174" mass="19180">MACNRFSYYPYIFCFSFCIYFVHECAGKNHSSPRPSGSIDNDAAKLAPSPPGRADSSHSKNMSPRSPSPASIQSPSPASILWPPVPLRSAPSPAPFRSAQSPARSPVPVLNSPQRSTSAAFRRRGKIFGLILISFAGILQAAVVLFLLSKRKQMLKHMHLLQDHRDRKHIWSNA</sequence>
<dbReference type="AlphaFoldDB" id="A0A8T2QBW9"/>